<dbReference type="NCBIfam" id="TIGR03561">
    <property type="entry name" value="organ_hyd_perox"/>
    <property type="match status" value="1"/>
</dbReference>
<organism evidence="2 3">
    <name type="scientific">Marininema mesophilum</name>
    <dbReference type="NCBI Taxonomy" id="1048340"/>
    <lineage>
        <taxon>Bacteria</taxon>
        <taxon>Bacillati</taxon>
        <taxon>Bacillota</taxon>
        <taxon>Bacilli</taxon>
        <taxon>Bacillales</taxon>
        <taxon>Thermoactinomycetaceae</taxon>
        <taxon>Marininema</taxon>
    </lineage>
</organism>
<dbReference type="RefSeq" id="WP_091741354.1">
    <property type="nucleotide sequence ID" value="NZ_FNNQ01000012.1"/>
</dbReference>
<dbReference type="Proteomes" id="UP000198534">
    <property type="component" value="Unassembled WGS sequence"/>
</dbReference>
<sequence length="138" mass="14410">MKPLFTTAVTSQGGPEAKIASKDGVIDLDVRKAKEMGGPGGHATNAEQLFAAGFATDFNTCLGIVIQKEGVNAGYPEVTANVSIGENSKGGYSLAAKLQVKIPDVDRETAEKLAKAADQICPYSNATRGNIEVELEVI</sequence>
<keyword evidence="3" id="KW-1185">Reference proteome</keyword>
<reference evidence="2 3" key="1">
    <citation type="submission" date="2016-10" db="EMBL/GenBank/DDBJ databases">
        <authorList>
            <person name="de Groot N.N."/>
        </authorList>
    </citation>
    <scope>NUCLEOTIDE SEQUENCE [LARGE SCALE GENOMIC DNA]</scope>
    <source>
        <strain evidence="2 3">DSM 45610</strain>
    </source>
</reference>
<dbReference type="PANTHER" id="PTHR33797">
    <property type="entry name" value="ORGANIC HYDROPEROXIDE RESISTANCE PROTEIN-LIKE"/>
    <property type="match status" value="1"/>
</dbReference>
<gene>
    <name evidence="2" type="ORF">SAMN05444487_112116</name>
</gene>
<dbReference type="GO" id="GO:0006979">
    <property type="term" value="P:response to oxidative stress"/>
    <property type="evidence" value="ECO:0007669"/>
    <property type="project" value="InterPro"/>
</dbReference>
<dbReference type="InterPro" id="IPR019953">
    <property type="entry name" value="OHR"/>
</dbReference>
<accession>A0A1H3A3Q2</accession>
<dbReference type="Gene3D" id="2.20.25.10">
    <property type="match status" value="1"/>
</dbReference>
<dbReference type="Pfam" id="PF02566">
    <property type="entry name" value="OsmC"/>
    <property type="match status" value="1"/>
</dbReference>
<dbReference type="InterPro" id="IPR036102">
    <property type="entry name" value="OsmC/Ohrsf"/>
</dbReference>
<name>A0A1H3A3Q2_9BACL</name>
<evidence type="ECO:0000313" key="2">
    <source>
        <dbReference type="EMBL" id="SDX24307.1"/>
    </source>
</evidence>
<dbReference type="PANTHER" id="PTHR33797:SF2">
    <property type="entry name" value="ORGANIC HYDROPEROXIDE RESISTANCE PROTEIN-LIKE"/>
    <property type="match status" value="1"/>
</dbReference>
<dbReference type="STRING" id="1048340.SAMN05444487_112116"/>
<protein>
    <submittedName>
        <fullName evidence="2">Peroxiredoxin, Ohr subfamily</fullName>
    </submittedName>
</protein>
<dbReference type="EMBL" id="FNNQ01000012">
    <property type="protein sequence ID" value="SDX24307.1"/>
    <property type="molecule type" value="Genomic_DNA"/>
</dbReference>
<evidence type="ECO:0000313" key="3">
    <source>
        <dbReference type="Proteomes" id="UP000198534"/>
    </source>
</evidence>
<comment type="similarity">
    <text evidence="1">Belongs to the OsmC/Ohr family.</text>
</comment>
<dbReference type="Gene3D" id="3.30.300.20">
    <property type="match status" value="1"/>
</dbReference>
<dbReference type="InterPro" id="IPR003718">
    <property type="entry name" value="OsmC/Ohr_fam"/>
</dbReference>
<dbReference type="SUPFAM" id="SSF82784">
    <property type="entry name" value="OsmC-like"/>
    <property type="match status" value="1"/>
</dbReference>
<evidence type="ECO:0000256" key="1">
    <source>
        <dbReference type="ARBA" id="ARBA00007378"/>
    </source>
</evidence>
<proteinExistence type="inferred from homology"/>
<dbReference type="AlphaFoldDB" id="A0A1H3A3Q2"/>
<dbReference type="OrthoDB" id="9797508at2"/>
<dbReference type="InterPro" id="IPR015946">
    <property type="entry name" value="KH_dom-like_a/b"/>
</dbReference>